<dbReference type="EMBL" id="JAVYII010000003">
    <property type="protein sequence ID" value="MDT9593114.1"/>
    <property type="molecule type" value="Genomic_DNA"/>
</dbReference>
<feature type="region of interest" description="Disordered" evidence="1">
    <location>
        <begin position="224"/>
        <end position="249"/>
    </location>
</feature>
<feature type="domain" description="Peptidase M16 C-terminal" evidence="2">
    <location>
        <begin position="195"/>
        <end position="351"/>
    </location>
</feature>
<gene>
    <name evidence="3" type="ORF">RDV89_08545</name>
</gene>
<dbReference type="Pfam" id="PF05193">
    <property type="entry name" value="Peptidase_M16_C"/>
    <property type="match status" value="1"/>
</dbReference>
<evidence type="ECO:0000256" key="1">
    <source>
        <dbReference type="SAM" id="MobiDB-lite"/>
    </source>
</evidence>
<evidence type="ECO:0000259" key="2">
    <source>
        <dbReference type="Pfam" id="PF05193"/>
    </source>
</evidence>
<proteinExistence type="predicted"/>
<dbReference type="Proteomes" id="UP001268542">
    <property type="component" value="Unassembled WGS sequence"/>
</dbReference>
<dbReference type="InterPro" id="IPR011249">
    <property type="entry name" value="Metalloenz_LuxS/M16"/>
</dbReference>
<organism evidence="3 4">
    <name type="scientific">Nocardioides imazamoxiresistens</name>
    <dbReference type="NCBI Taxonomy" id="3231893"/>
    <lineage>
        <taxon>Bacteria</taxon>
        <taxon>Bacillati</taxon>
        <taxon>Actinomycetota</taxon>
        <taxon>Actinomycetes</taxon>
        <taxon>Propionibacteriales</taxon>
        <taxon>Nocardioidaceae</taxon>
        <taxon>Nocardioides</taxon>
    </lineage>
</organism>
<feature type="compositionally biased region" description="Pro residues" evidence="1">
    <location>
        <begin position="224"/>
        <end position="236"/>
    </location>
</feature>
<name>A0ABU3PVA9_9ACTN</name>
<comment type="caution">
    <text evidence="3">The sequence shown here is derived from an EMBL/GenBank/DDBJ whole genome shotgun (WGS) entry which is preliminary data.</text>
</comment>
<dbReference type="InterPro" id="IPR007863">
    <property type="entry name" value="Peptidase_M16_C"/>
</dbReference>
<dbReference type="SUPFAM" id="SSF63411">
    <property type="entry name" value="LuxS/MPP-like metallohydrolase"/>
    <property type="match status" value="2"/>
</dbReference>
<dbReference type="RefSeq" id="WP_315732540.1">
    <property type="nucleotide sequence ID" value="NZ_JAVYII010000003.1"/>
</dbReference>
<evidence type="ECO:0000313" key="4">
    <source>
        <dbReference type="Proteomes" id="UP001268542"/>
    </source>
</evidence>
<reference evidence="3 4" key="1">
    <citation type="submission" date="2023-08" db="EMBL/GenBank/DDBJ databases">
        <title>Nocardioides seae sp. nov., a bacterium isolated from a soil.</title>
        <authorList>
            <person name="Wang X."/>
        </authorList>
    </citation>
    <scope>NUCLEOTIDE SEQUENCE [LARGE SCALE GENOMIC DNA]</scope>
    <source>
        <strain evidence="3 4">YZH12</strain>
    </source>
</reference>
<dbReference type="Gene3D" id="3.30.830.10">
    <property type="entry name" value="Metalloenzyme, LuxS/M16 peptidase-like"/>
    <property type="match status" value="1"/>
</dbReference>
<accession>A0ABU3PVA9</accession>
<protein>
    <submittedName>
        <fullName evidence="3">Insulinase family protein</fullName>
    </submittedName>
</protein>
<sequence length="426" mass="44360">MRIPDHHARRTSAASGSVDVVAVDWPGAPFAELRLVLPSRRTDARTTALAHLTGRLLALHPDDADAGAATERMLRAGGRLGTTPLVDRVTVAATVPADGVVATVADVVDRVRRRTWRPEAVAGLLRAELTLQQQVAGYREVDVQAAVARRRWGAEHPYAHGVLRPAMLADLAVDDLVEDLAGPAAEQAVTLHGATVLVVGDLGAAGTDPADLAARLVAVLEQAPPPRPLPPLPAARPDPGHERLPASPGATGLLRVVTPAPVRQDPDHPAALAAGMVLGGYFGSRLNRELRERRGYVYGVSCGFEVLADAASLVLSLDCTDDRMDGVRSEVHATLDDLVTHGPTPAELAAATAYSTNAATVGISSPAALASAGSAVVLGGDDLGMWERHAARARALTSADVAAVAARHLRAEVRVEVVSPTSDGDR</sequence>
<evidence type="ECO:0000313" key="3">
    <source>
        <dbReference type="EMBL" id="MDT9593114.1"/>
    </source>
</evidence>
<keyword evidence="4" id="KW-1185">Reference proteome</keyword>